<evidence type="ECO:0000256" key="1">
    <source>
        <dbReference type="SAM" id="MobiDB-lite"/>
    </source>
</evidence>
<dbReference type="Proteomes" id="UP000515129">
    <property type="component" value="Unplaced"/>
</dbReference>
<dbReference type="KEGG" id="caua:113082912"/>
<gene>
    <name evidence="6" type="primary">LOC113082912</name>
</gene>
<feature type="domain" description="Immunoglobulin V-set" evidence="4">
    <location>
        <begin position="29"/>
        <end position="118"/>
    </location>
</feature>
<keyword evidence="5" id="KW-1185">Reference proteome</keyword>
<protein>
    <submittedName>
        <fullName evidence="6">Uncharacterized protein LOC113082912</fullName>
    </submittedName>
</protein>
<evidence type="ECO:0000256" key="3">
    <source>
        <dbReference type="SAM" id="SignalP"/>
    </source>
</evidence>
<sequence length="234" mass="25524">MKMNFVVLWMLCLSVVLTGVYSVAVDRVSVNVTKGDSVTLPTGVKADREVDIRWYFNETLIAQINGDLSFICTDVQCNEGNERYRDRLKLDHQTGSLNITNTSTTDSGEYHLQIIRIGGDSDKIFIVTVHVVSASDQDQMKGTSEKERESGLSSAARAGIGVGVGVVLLIVIAAAAVGVIYYLKRHQTGQRTRTQRSDQENSVTYTSVNRADNGSEPAVTEPSRDGDVNTSETS</sequence>
<dbReference type="PANTHER" id="PTHR21063:SF4">
    <property type="entry name" value="CD48 ANTIGEN-RELATED"/>
    <property type="match status" value="1"/>
</dbReference>
<evidence type="ECO:0000313" key="5">
    <source>
        <dbReference type="Proteomes" id="UP000515129"/>
    </source>
</evidence>
<dbReference type="RefSeq" id="XP_026110117.1">
    <property type="nucleotide sequence ID" value="XM_026254332.1"/>
</dbReference>
<dbReference type="InterPro" id="IPR013783">
    <property type="entry name" value="Ig-like_fold"/>
</dbReference>
<dbReference type="Pfam" id="PF07686">
    <property type="entry name" value="V-set"/>
    <property type="match status" value="1"/>
</dbReference>
<evidence type="ECO:0000256" key="2">
    <source>
        <dbReference type="SAM" id="Phobius"/>
    </source>
</evidence>
<feature type="compositionally biased region" description="Polar residues" evidence="1">
    <location>
        <begin position="200"/>
        <end position="212"/>
    </location>
</feature>
<organism evidence="5 6">
    <name type="scientific">Carassius auratus</name>
    <name type="common">Goldfish</name>
    <dbReference type="NCBI Taxonomy" id="7957"/>
    <lineage>
        <taxon>Eukaryota</taxon>
        <taxon>Metazoa</taxon>
        <taxon>Chordata</taxon>
        <taxon>Craniata</taxon>
        <taxon>Vertebrata</taxon>
        <taxon>Euteleostomi</taxon>
        <taxon>Actinopterygii</taxon>
        <taxon>Neopterygii</taxon>
        <taxon>Teleostei</taxon>
        <taxon>Ostariophysi</taxon>
        <taxon>Cypriniformes</taxon>
        <taxon>Cyprinidae</taxon>
        <taxon>Cyprininae</taxon>
        <taxon>Carassius</taxon>
    </lineage>
</organism>
<dbReference type="SUPFAM" id="SSF48726">
    <property type="entry name" value="Immunoglobulin"/>
    <property type="match status" value="1"/>
</dbReference>
<name>A0A6P6NMI3_CARAU</name>
<dbReference type="AlphaFoldDB" id="A0A6P6NMI3"/>
<feature type="region of interest" description="Disordered" evidence="1">
    <location>
        <begin position="188"/>
        <end position="234"/>
    </location>
</feature>
<feature type="signal peptide" evidence="3">
    <location>
        <begin position="1"/>
        <end position="22"/>
    </location>
</feature>
<keyword evidence="2" id="KW-1133">Transmembrane helix</keyword>
<evidence type="ECO:0000259" key="4">
    <source>
        <dbReference type="Pfam" id="PF07686"/>
    </source>
</evidence>
<dbReference type="InterPro" id="IPR036179">
    <property type="entry name" value="Ig-like_dom_sf"/>
</dbReference>
<accession>A0A6P6NMI3</accession>
<evidence type="ECO:0000313" key="6">
    <source>
        <dbReference type="RefSeq" id="XP_026110117.1"/>
    </source>
</evidence>
<dbReference type="PANTHER" id="PTHR21063">
    <property type="entry name" value="LFA-3"/>
    <property type="match status" value="1"/>
</dbReference>
<reference evidence="6" key="1">
    <citation type="submission" date="2025-08" db="UniProtKB">
        <authorList>
            <consortium name="RefSeq"/>
        </authorList>
    </citation>
    <scope>IDENTIFICATION</scope>
    <source>
        <strain evidence="6">Wakin</strain>
        <tissue evidence="6">Muscle</tissue>
    </source>
</reference>
<feature type="chain" id="PRO_5028432607" evidence="3">
    <location>
        <begin position="23"/>
        <end position="234"/>
    </location>
</feature>
<dbReference type="GeneID" id="113082912"/>
<keyword evidence="2" id="KW-0812">Transmembrane</keyword>
<dbReference type="Gene3D" id="2.60.40.10">
    <property type="entry name" value="Immunoglobulins"/>
    <property type="match status" value="1"/>
</dbReference>
<dbReference type="OrthoDB" id="8951972at2759"/>
<keyword evidence="2" id="KW-0472">Membrane</keyword>
<feature type="transmembrane region" description="Helical" evidence="2">
    <location>
        <begin position="158"/>
        <end position="183"/>
    </location>
</feature>
<keyword evidence="3" id="KW-0732">Signal</keyword>
<dbReference type="InterPro" id="IPR013106">
    <property type="entry name" value="Ig_V-set"/>
</dbReference>
<proteinExistence type="predicted"/>